<evidence type="ECO:0008006" key="10">
    <source>
        <dbReference type="Google" id="ProtNLM"/>
    </source>
</evidence>
<dbReference type="RefSeq" id="WP_094473053.1">
    <property type="nucleotide sequence ID" value="NZ_NOXT01000090.1"/>
</dbReference>
<evidence type="ECO:0000256" key="5">
    <source>
        <dbReference type="ARBA" id="ARBA00022989"/>
    </source>
</evidence>
<dbReference type="GO" id="GO:0005886">
    <property type="term" value="C:plasma membrane"/>
    <property type="evidence" value="ECO:0007669"/>
    <property type="project" value="UniProtKB-SubCell"/>
</dbReference>
<evidence type="ECO:0000256" key="7">
    <source>
        <dbReference type="SAM" id="Phobius"/>
    </source>
</evidence>
<organism evidence="8 9">
    <name type="scientific">Sandarakinorhabdus cyanobacteriorum</name>
    <dbReference type="NCBI Taxonomy" id="1981098"/>
    <lineage>
        <taxon>Bacteria</taxon>
        <taxon>Pseudomonadati</taxon>
        <taxon>Pseudomonadota</taxon>
        <taxon>Alphaproteobacteria</taxon>
        <taxon>Sphingomonadales</taxon>
        <taxon>Sphingosinicellaceae</taxon>
        <taxon>Sandarakinorhabdus</taxon>
    </lineage>
</organism>
<evidence type="ECO:0000256" key="6">
    <source>
        <dbReference type="ARBA" id="ARBA00023136"/>
    </source>
</evidence>
<feature type="transmembrane region" description="Helical" evidence="7">
    <location>
        <begin position="73"/>
        <end position="93"/>
    </location>
</feature>
<feature type="transmembrane region" description="Helical" evidence="7">
    <location>
        <begin position="105"/>
        <end position="129"/>
    </location>
</feature>
<evidence type="ECO:0000256" key="3">
    <source>
        <dbReference type="ARBA" id="ARBA00022475"/>
    </source>
</evidence>
<reference evidence="8 9" key="1">
    <citation type="submission" date="2017-07" db="EMBL/GenBank/DDBJ databases">
        <title>Sandarakinorhabdus cyanobacteriorum sp. nov., a novel bacterium isolated from cyanobacterial aggregates in a eutrophic lake.</title>
        <authorList>
            <person name="Cai H."/>
        </authorList>
    </citation>
    <scope>NUCLEOTIDE SEQUENCE [LARGE SCALE GENOMIC DNA]</scope>
    <source>
        <strain evidence="8 9">TH057</strain>
    </source>
</reference>
<keyword evidence="9" id="KW-1185">Reference proteome</keyword>
<feature type="transmembrane region" description="Helical" evidence="7">
    <location>
        <begin position="176"/>
        <end position="196"/>
    </location>
</feature>
<dbReference type="OrthoDB" id="9797790at2"/>
<dbReference type="EMBL" id="NOXT01000090">
    <property type="protein sequence ID" value="OYQ31172.1"/>
    <property type="molecule type" value="Genomic_DNA"/>
</dbReference>
<evidence type="ECO:0000256" key="2">
    <source>
        <dbReference type="ARBA" id="ARBA00009772"/>
    </source>
</evidence>
<feature type="transmembrane region" description="Helical" evidence="7">
    <location>
        <begin position="12"/>
        <end position="31"/>
    </location>
</feature>
<gene>
    <name evidence="8" type="ORF">CHU93_05040</name>
</gene>
<keyword evidence="4 7" id="KW-0812">Transmembrane</keyword>
<evidence type="ECO:0000313" key="9">
    <source>
        <dbReference type="Proteomes" id="UP000216991"/>
    </source>
</evidence>
<feature type="transmembrane region" description="Helical" evidence="7">
    <location>
        <begin position="149"/>
        <end position="169"/>
    </location>
</feature>
<dbReference type="PANTHER" id="PTHR30065">
    <property type="entry name" value="FLAGELLAR BIOSYNTHETIC PROTEIN FLIR"/>
    <property type="match status" value="1"/>
</dbReference>
<proteinExistence type="inferred from homology"/>
<keyword evidence="3" id="KW-1003">Cell membrane</keyword>
<dbReference type="GO" id="GO:0006605">
    <property type="term" value="P:protein targeting"/>
    <property type="evidence" value="ECO:0007669"/>
    <property type="project" value="InterPro"/>
</dbReference>
<comment type="subcellular location">
    <subcellularLocation>
        <location evidence="1">Cell membrane</location>
        <topology evidence="1">Multi-pass membrane protein</topology>
    </subcellularLocation>
</comment>
<keyword evidence="5 7" id="KW-1133">Transmembrane helix</keyword>
<name>A0A255YPK3_9SPHN</name>
<dbReference type="Pfam" id="PF01311">
    <property type="entry name" value="Bac_export_1"/>
    <property type="match status" value="1"/>
</dbReference>
<evidence type="ECO:0000256" key="4">
    <source>
        <dbReference type="ARBA" id="ARBA00022692"/>
    </source>
</evidence>
<evidence type="ECO:0000313" key="8">
    <source>
        <dbReference type="EMBL" id="OYQ31172.1"/>
    </source>
</evidence>
<feature type="transmembrane region" description="Helical" evidence="7">
    <location>
        <begin position="43"/>
        <end position="61"/>
    </location>
</feature>
<dbReference type="PANTHER" id="PTHR30065:SF8">
    <property type="entry name" value="FLAGELLAR BIOSYNTHETIC PROTEIN FLIR"/>
    <property type="match status" value="1"/>
</dbReference>
<comment type="caution">
    <text evidence="8">The sequence shown here is derived from an EMBL/GenBank/DDBJ whole genome shotgun (WGS) entry which is preliminary data.</text>
</comment>
<accession>A0A255YPK3</accession>
<comment type="similarity">
    <text evidence="2">Belongs to the FliR/MopE/SpaR family.</text>
</comment>
<dbReference type="PRINTS" id="PR00953">
    <property type="entry name" value="TYPE3IMRPROT"/>
</dbReference>
<dbReference type="Proteomes" id="UP000216991">
    <property type="component" value="Unassembled WGS sequence"/>
</dbReference>
<dbReference type="AlphaFoldDB" id="A0A255YPK3"/>
<dbReference type="InterPro" id="IPR002010">
    <property type="entry name" value="T3SS_IM_R"/>
</dbReference>
<keyword evidence="6 7" id="KW-0472">Membrane</keyword>
<evidence type="ECO:0000256" key="1">
    <source>
        <dbReference type="ARBA" id="ARBA00004651"/>
    </source>
</evidence>
<sequence>MNLAIPDFDGLALMTRFMLAAVRPLACVALLPPLAGASLPWRARLALVAALAAFAAFRPGAPVLGPIDVPAELMAGLVAGLGLALAFAAAALAGELLAQMIGLGFATLGPMGGNGCAVPALFTTLAWVMLLVGDLHLDLFALLASGASLYPPGGMGLAGIAALGSLMFLWGLKLALPLMAVLLLAQAVVAIASRAAPQMSAMAVGPAALLLAFVTLLPLVFGHIAARLAGALATGLGLLG</sequence>
<protein>
    <recommendedName>
        <fullName evidence="10">Flagellar biosynthetic protein FliR</fullName>
    </recommendedName>
</protein>
<feature type="transmembrane region" description="Helical" evidence="7">
    <location>
        <begin position="202"/>
        <end position="221"/>
    </location>
</feature>